<organism evidence="2 3">
    <name type="scientific">Goodea atripinnis</name>
    <dbReference type="NCBI Taxonomy" id="208336"/>
    <lineage>
        <taxon>Eukaryota</taxon>
        <taxon>Metazoa</taxon>
        <taxon>Chordata</taxon>
        <taxon>Craniata</taxon>
        <taxon>Vertebrata</taxon>
        <taxon>Euteleostomi</taxon>
        <taxon>Actinopterygii</taxon>
        <taxon>Neopterygii</taxon>
        <taxon>Teleostei</taxon>
        <taxon>Neoteleostei</taxon>
        <taxon>Acanthomorphata</taxon>
        <taxon>Ovalentaria</taxon>
        <taxon>Atherinomorphae</taxon>
        <taxon>Cyprinodontiformes</taxon>
        <taxon>Goodeidae</taxon>
        <taxon>Goodea</taxon>
    </lineage>
</organism>
<reference evidence="2 3" key="1">
    <citation type="submission" date="2021-06" db="EMBL/GenBank/DDBJ databases">
        <authorList>
            <person name="Palmer J.M."/>
        </authorList>
    </citation>
    <scope>NUCLEOTIDE SEQUENCE [LARGE SCALE GENOMIC DNA]</scope>
    <source>
        <strain evidence="2 3">GA_2019</strain>
        <tissue evidence="2">Muscle</tissue>
    </source>
</reference>
<evidence type="ECO:0000256" key="1">
    <source>
        <dbReference type="SAM" id="MobiDB-lite"/>
    </source>
</evidence>
<feature type="region of interest" description="Disordered" evidence="1">
    <location>
        <begin position="258"/>
        <end position="285"/>
    </location>
</feature>
<keyword evidence="3" id="KW-1185">Reference proteome</keyword>
<accession>A0ABV0PL30</accession>
<feature type="region of interest" description="Disordered" evidence="1">
    <location>
        <begin position="144"/>
        <end position="224"/>
    </location>
</feature>
<name>A0ABV0PL30_9TELE</name>
<feature type="compositionally biased region" description="Basic and acidic residues" evidence="1">
    <location>
        <begin position="79"/>
        <end position="91"/>
    </location>
</feature>
<feature type="region of interest" description="Disordered" evidence="1">
    <location>
        <begin position="79"/>
        <end position="109"/>
    </location>
</feature>
<feature type="region of interest" description="Disordered" evidence="1">
    <location>
        <begin position="390"/>
        <end position="417"/>
    </location>
</feature>
<feature type="non-terminal residue" evidence="2">
    <location>
        <position position="1"/>
    </location>
</feature>
<gene>
    <name evidence="2" type="ORF">GOODEAATRI_004263</name>
</gene>
<dbReference type="Proteomes" id="UP001476798">
    <property type="component" value="Unassembled WGS sequence"/>
</dbReference>
<feature type="compositionally biased region" description="Basic and acidic residues" evidence="1">
    <location>
        <begin position="258"/>
        <end position="268"/>
    </location>
</feature>
<dbReference type="EMBL" id="JAHRIO010080142">
    <property type="protein sequence ID" value="MEQ2184077.1"/>
    <property type="molecule type" value="Genomic_DNA"/>
</dbReference>
<comment type="caution">
    <text evidence="2">The sequence shown here is derived from an EMBL/GenBank/DDBJ whole genome shotgun (WGS) entry which is preliminary data.</text>
</comment>
<feature type="region of interest" description="Disordered" evidence="1">
    <location>
        <begin position="23"/>
        <end position="51"/>
    </location>
</feature>
<sequence length="417" mass="45964">FNHLLPPPERHFEAKLRHDNFPSEYNAPLRSASFGPTDSHPSYHPPGSVPTPVLIAQKIAENQGDGTSSMHPSSLLRRLSIESDKTPRDRSNISVKHGPPTSTKPTHYPPNINVVLGGKEHQKPVSNVNIYERQEQMLANLAGTSNHPLEDNSQQGVEQDTQNSPSCSISFTDPAPDKSRMEALSKLGLTRDRPTSLQITPGNSPKDPLRGQDTTALSPDTSQTLKAEISTDIPEPDLPIPPPTFFNDDKNTEIFHKHSFSSHDEKGSKLNPSSPTMSQKRYPSPPPAEVTFPAFNSFGGKSIVPGLIYLTSSALILIQEKPFLPKQIHNPLSLTSMEERAEALTLFPGFIGHQKAKVKVSNIHPQPRPLDLLVIPTMVWFLLRNHQQEPRLPNTGEGPAPRSVLKASPYSFVDEEP</sequence>
<proteinExistence type="predicted"/>
<feature type="compositionally biased region" description="Basic and acidic residues" evidence="1">
    <location>
        <begin position="175"/>
        <end position="194"/>
    </location>
</feature>
<evidence type="ECO:0000313" key="2">
    <source>
        <dbReference type="EMBL" id="MEQ2184077.1"/>
    </source>
</evidence>
<feature type="compositionally biased region" description="Polar residues" evidence="1">
    <location>
        <begin position="144"/>
        <end position="171"/>
    </location>
</feature>
<evidence type="ECO:0000313" key="3">
    <source>
        <dbReference type="Proteomes" id="UP001476798"/>
    </source>
</evidence>
<feature type="compositionally biased region" description="Polar residues" evidence="1">
    <location>
        <begin position="270"/>
        <end position="281"/>
    </location>
</feature>
<protein>
    <submittedName>
        <fullName evidence="2">Uncharacterized protein</fullName>
    </submittedName>
</protein>
<feature type="compositionally biased region" description="Polar residues" evidence="1">
    <location>
        <begin position="212"/>
        <end position="224"/>
    </location>
</feature>